<evidence type="ECO:0000313" key="3">
    <source>
        <dbReference type="Proteomes" id="UP001419910"/>
    </source>
</evidence>
<dbReference type="EMBL" id="JBDIME010000004">
    <property type="protein sequence ID" value="MEN2789493.1"/>
    <property type="molecule type" value="Genomic_DNA"/>
</dbReference>
<comment type="caution">
    <text evidence="2">The sequence shown here is derived from an EMBL/GenBank/DDBJ whole genome shotgun (WGS) entry which is preliminary data.</text>
</comment>
<organism evidence="2 3">
    <name type="scientific">Sphingomonas oligophenolica</name>
    <dbReference type="NCBI Taxonomy" id="301154"/>
    <lineage>
        <taxon>Bacteria</taxon>
        <taxon>Pseudomonadati</taxon>
        <taxon>Pseudomonadota</taxon>
        <taxon>Alphaproteobacteria</taxon>
        <taxon>Sphingomonadales</taxon>
        <taxon>Sphingomonadaceae</taxon>
        <taxon>Sphingomonas</taxon>
    </lineage>
</organism>
<feature type="transmembrane region" description="Helical" evidence="1">
    <location>
        <begin position="20"/>
        <end position="39"/>
    </location>
</feature>
<keyword evidence="1" id="KW-0812">Transmembrane</keyword>
<accession>A0ABU9Y120</accession>
<evidence type="ECO:0000313" key="2">
    <source>
        <dbReference type="EMBL" id="MEN2789493.1"/>
    </source>
</evidence>
<gene>
    <name evidence="2" type="ORF">ABC974_07650</name>
</gene>
<sequence>MADINSDEKVVVERSSINVANIIAAIALLLAVLGLLKFIGVTPF</sequence>
<proteinExistence type="predicted"/>
<evidence type="ECO:0000256" key="1">
    <source>
        <dbReference type="SAM" id="Phobius"/>
    </source>
</evidence>
<protein>
    <submittedName>
        <fullName evidence="2">Uncharacterized protein</fullName>
    </submittedName>
</protein>
<dbReference type="RefSeq" id="WP_343887208.1">
    <property type="nucleotide sequence ID" value="NZ_BAAAEH010000002.1"/>
</dbReference>
<dbReference type="Proteomes" id="UP001419910">
    <property type="component" value="Unassembled WGS sequence"/>
</dbReference>
<name>A0ABU9Y120_9SPHN</name>
<keyword evidence="1" id="KW-1133">Transmembrane helix</keyword>
<keyword evidence="3" id="KW-1185">Reference proteome</keyword>
<keyword evidence="1" id="KW-0472">Membrane</keyword>
<reference evidence="2 3" key="1">
    <citation type="submission" date="2024-05" db="EMBL/GenBank/DDBJ databases">
        <authorList>
            <person name="Liu Q."/>
            <person name="Xin Y.-H."/>
        </authorList>
    </citation>
    <scope>NUCLEOTIDE SEQUENCE [LARGE SCALE GENOMIC DNA]</scope>
    <source>
        <strain evidence="2 3">CGMCC 1.10181</strain>
    </source>
</reference>